<dbReference type="InterPro" id="IPR036287">
    <property type="entry name" value="Rv1873-like_sf"/>
</dbReference>
<organism evidence="1 2">
    <name type="scientific">Sphingomonas taxi</name>
    <dbReference type="NCBI Taxonomy" id="1549858"/>
    <lineage>
        <taxon>Bacteria</taxon>
        <taxon>Pseudomonadati</taxon>
        <taxon>Pseudomonadota</taxon>
        <taxon>Alphaproteobacteria</taxon>
        <taxon>Sphingomonadales</taxon>
        <taxon>Sphingomonadaceae</taxon>
        <taxon>Sphingomonas</taxon>
    </lineage>
</organism>
<dbReference type="AlphaFoldDB" id="A0A2W5R401"/>
<dbReference type="Pfam" id="PF08837">
    <property type="entry name" value="DUF1810"/>
    <property type="match status" value="1"/>
</dbReference>
<evidence type="ECO:0000313" key="1">
    <source>
        <dbReference type="EMBL" id="PZQ61993.1"/>
    </source>
</evidence>
<dbReference type="InterPro" id="IPR014937">
    <property type="entry name" value="DUF1810"/>
</dbReference>
<reference evidence="1 2" key="1">
    <citation type="submission" date="2017-08" db="EMBL/GenBank/DDBJ databases">
        <title>Infants hospitalized years apart are colonized by the same room-sourced microbial strains.</title>
        <authorList>
            <person name="Brooks B."/>
            <person name="Olm M.R."/>
            <person name="Firek B.A."/>
            <person name="Baker R."/>
            <person name="Thomas B.C."/>
            <person name="Morowitz M.J."/>
            <person name="Banfield J.F."/>
        </authorList>
    </citation>
    <scope>NUCLEOTIDE SEQUENCE [LARGE SCALE GENOMIC DNA]</scope>
    <source>
        <strain evidence="1">S2_005_001_R1_22</strain>
    </source>
</reference>
<protein>
    <submittedName>
        <fullName evidence="1">DUF1810 domain-containing protein</fullName>
    </submittedName>
</protein>
<accession>A0A2W5R401</accession>
<dbReference type="Proteomes" id="UP000249229">
    <property type="component" value="Unassembled WGS sequence"/>
</dbReference>
<dbReference type="Gene3D" id="1.25.40.380">
    <property type="entry name" value="Protein of unknown function DUF1810"/>
    <property type="match status" value="1"/>
</dbReference>
<dbReference type="SUPFAM" id="SSF140736">
    <property type="entry name" value="Rv1873-like"/>
    <property type="match status" value="1"/>
</dbReference>
<sequence length="136" mass="14926">MDLDRFIAAQADNYDDALAELTHGAKRSHWMWYVFPQLAGLGRSAIAQHYAIRDLDEARAYLAHPVLGSRYRACVDALLLHRDRRAAAMLGGIDALKLRSSLTLFERAGAGDRVRAALAAFFDGPDDATLRLLGGS</sequence>
<dbReference type="PIRSF" id="PIRSF008546">
    <property type="entry name" value="UCP008546"/>
    <property type="match status" value="1"/>
</dbReference>
<dbReference type="EMBL" id="QFQI01000002">
    <property type="protein sequence ID" value="PZQ61993.1"/>
    <property type="molecule type" value="Genomic_DNA"/>
</dbReference>
<proteinExistence type="predicted"/>
<gene>
    <name evidence="1" type="ORF">DI544_05190</name>
</gene>
<evidence type="ECO:0000313" key="2">
    <source>
        <dbReference type="Proteomes" id="UP000249229"/>
    </source>
</evidence>
<name>A0A2W5R401_9SPHN</name>
<comment type="caution">
    <text evidence="1">The sequence shown here is derived from an EMBL/GenBank/DDBJ whole genome shotgun (WGS) entry which is preliminary data.</text>
</comment>